<accession>A0ABV7QF78</accession>
<dbReference type="EMBL" id="JBHRWI010000014">
    <property type="protein sequence ID" value="MFC3510527.1"/>
    <property type="molecule type" value="Genomic_DNA"/>
</dbReference>
<reference evidence="2" key="1">
    <citation type="journal article" date="2019" name="Int. J. Syst. Evol. Microbiol.">
        <title>The Global Catalogue of Microorganisms (GCM) 10K type strain sequencing project: providing services to taxonomists for standard genome sequencing and annotation.</title>
        <authorList>
            <consortium name="The Broad Institute Genomics Platform"/>
            <consortium name="The Broad Institute Genome Sequencing Center for Infectious Disease"/>
            <person name="Wu L."/>
            <person name="Ma J."/>
        </authorList>
    </citation>
    <scope>NUCLEOTIDE SEQUENCE [LARGE SCALE GENOMIC DNA]</scope>
    <source>
        <strain evidence="2">CGMCC 4.7682</strain>
    </source>
</reference>
<gene>
    <name evidence="1" type="ORF">ACFORO_10170</name>
</gene>
<keyword evidence="2" id="KW-1185">Reference proteome</keyword>
<dbReference type="Proteomes" id="UP001595764">
    <property type="component" value="Unassembled WGS sequence"/>
</dbReference>
<evidence type="ECO:0000313" key="1">
    <source>
        <dbReference type="EMBL" id="MFC3510527.1"/>
    </source>
</evidence>
<dbReference type="RefSeq" id="WP_377896531.1">
    <property type="nucleotide sequence ID" value="NZ_JBHRWI010000014.1"/>
</dbReference>
<evidence type="ECO:0000313" key="2">
    <source>
        <dbReference type="Proteomes" id="UP001595764"/>
    </source>
</evidence>
<comment type="caution">
    <text evidence="1">The sequence shown here is derived from an EMBL/GenBank/DDBJ whole genome shotgun (WGS) entry which is preliminary data.</text>
</comment>
<proteinExistence type="predicted"/>
<protein>
    <submittedName>
        <fullName evidence="1">Uncharacterized protein</fullName>
    </submittedName>
</protein>
<organism evidence="1 2">
    <name type="scientific">Amycolatopsis halotolerans</name>
    <dbReference type="NCBI Taxonomy" id="330083"/>
    <lineage>
        <taxon>Bacteria</taxon>
        <taxon>Bacillati</taxon>
        <taxon>Actinomycetota</taxon>
        <taxon>Actinomycetes</taxon>
        <taxon>Pseudonocardiales</taxon>
        <taxon>Pseudonocardiaceae</taxon>
        <taxon>Amycolatopsis</taxon>
    </lineage>
</organism>
<sequence>MLAHEAELERLSRLTPAAADTAVVAGDPAYDRMLASRHLRDRYREALGIAPDQKLVTVTSTWWRNSLLGSWPSVFREILGSLDRDRYRVAGLLHPNIWHGHGPWQLHTWLADCLRAGLLLPPPAEGWQAVLLASDVIVGDHGATTVYGSCLDLPVLLATYPDDDVAPGSVGELLGRSAVRLNRHEPLDVQIERAHQNYRPGSLDEVAALVTSCPGESAARLRSLFYDLLHLPEPADGPVVPTLPVEAVASPPPPAEHASFVVCQPREPSRFGLRRYPADVSLDRSDSAAFADAVLTAHEHHPDDALRRRAAIVLSSLGDQHALTDVLRRHPQATVAAAAAANGSLLLTKSGQFLESTFADPEIAAAVLFDHLLREAIPHEATVSCGGKLLDGRYISVPQISA</sequence>
<dbReference type="SUPFAM" id="SSF53756">
    <property type="entry name" value="UDP-Glycosyltransferase/glycogen phosphorylase"/>
    <property type="match status" value="1"/>
</dbReference>
<name>A0ABV7QF78_9PSEU</name>